<dbReference type="SUPFAM" id="SSF52540">
    <property type="entry name" value="P-loop containing nucleoside triphosphate hydrolases"/>
    <property type="match status" value="1"/>
</dbReference>
<protein>
    <submittedName>
        <fullName evidence="4">ABC transporter ATP-binding protein</fullName>
    </submittedName>
</protein>
<name>A0A8B2Z2U1_9LACO</name>
<dbReference type="AlphaFoldDB" id="A0A8B2Z2U1"/>
<dbReference type="PANTHER" id="PTHR43158">
    <property type="entry name" value="SKFA PEPTIDE EXPORT ATP-BINDING PROTEIN SKFE"/>
    <property type="match status" value="1"/>
</dbReference>
<dbReference type="InterPro" id="IPR027417">
    <property type="entry name" value="P-loop_NTPase"/>
</dbReference>
<dbReference type="Proteomes" id="UP000260790">
    <property type="component" value="Unassembled WGS sequence"/>
</dbReference>
<dbReference type="PROSITE" id="PS50893">
    <property type="entry name" value="ABC_TRANSPORTER_2"/>
    <property type="match status" value="1"/>
</dbReference>
<evidence type="ECO:0000313" key="5">
    <source>
        <dbReference type="Proteomes" id="UP000260790"/>
    </source>
</evidence>
<dbReference type="SMART" id="SM00382">
    <property type="entry name" value="AAA"/>
    <property type="match status" value="1"/>
</dbReference>
<dbReference type="GO" id="GO:0005524">
    <property type="term" value="F:ATP binding"/>
    <property type="evidence" value="ECO:0007669"/>
    <property type="project" value="UniProtKB-KW"/>
</dbReference>
<keyword evidence="2 4" id="KW-0067">ATP-binding</keyword>
<evidence type="ECO:0000256" key="2">
    <source>
        <dbReference type="ARBA" id="ARBA00022840"/>
    </source>
</evidence>
<feature type="domain" description="ABC transporter" evidence="3">
    <location>
        <begin position="4"/>
        <end position="229"/>
    </location>
</feature>
<reference evidence="4 5" key="1">
    <citation type="submission" date="2018-08" db="EMBL/GenBank/DDBJ databases">
        <title>A genome reference for cultivated species of the human gut microbiota.</title>
        <authorList>
            <person name="Zou Y."/>
            <person name="Xue W."/>
            <person name="Luo G."/>
        </authorList>
    </citation>
    <scope>NUCLEOTIDE SEQUENCE [LARGE SCALE GENOMIC DNA]</scope>
    <source>
        <strain evidence="4 5">TF10-9AT</strain>
    </source>
</reference>
<sequence length="291" mass="32650">MRGIKVSKVTKSFGKNPVLENVSTFFKPCTIYGLLGRNGVGKSTLIHLISGRIFADKGEITLDGSKILESAPELERIFAVGQFEMYQGGMKLIEIINDTARFYPGFDEKYVVKLAEKFEIDLKSRYGKLSTGYKTIFKDILALCVPCEYIFFDEPVLGVDAPNRNLFYCELIDSYAKRPRTFVISTHLIEEIQNLIENVVIVADHRIILDDSVENILSKAHFVSGTKDDAGKYVEGLRIIGSESLGNTVGYYVYDELDDGRALPDTVYLDSFDLNKLFLCLTESGGNRDDN</sequence>
<dbReference type="InterPro" id="IPR003439">
    <property type="entry name" value="ABC_transporter-like_ATP-bd"/>
</dbReference>
<comment type="caution">
    <text evidence="4">The sequence shown here is derived from an EMBL/GenBank/DDBJ whole genome shotgun (WGS) entry which is preliminary data.</text>
</comment>
<dbReference type="PANTHER" id="PTHR43158:SF5">
    <property type="entry name" value="ABC TRANSPORTER, ATP-BINDING PROTEIN"/>
    <property type="match status" value="1"/>
</dbReference>
<organism evidence="4 5">
    <name type="scientific">Ligilactobacillus ruminis</name>
    <dbReference type="NCBI Taxonomy" id="1623"/>
    <lineage>
        <taxon>Bacteria</taxon>
        <taxon>Bacillati</taxon>
        <taxon>Bacillota</taxon>
        <taxon>Bacilli</taxon>
        <taxon>Lactobacillales</taxon>
        <taxon>Lactobacillaceae</taxon>
        <taxon>Ligilactobacillus</taxon>
    </lineage>
</organism>
<gene>
    <name evidence="4" type="ORF">DXD09_00100</name>
</gene>
<dbReference type="Gene3D" id="3.40.50.300">
    <property type="entry name" value="P-loop containing nucleotide triphosphate hydrolases"/>
    <property type="match status" value="1"/>
</dbReference>
<keyword evidence="1" id="KW-0547">Nucleotide-binding</keyword>
<evidence type="ECO:0000313" key="4">
    <source>
        <dbReference type="EMBL" id="RGK48181.1"/>
    </source>
</evidence>
<evidence type="ECO:0000256" key="1">
    <source>
        <dbReference type="ARBA" id="ARBA00022741"/>
    </source>
</evidence>
<dbReference type="Pfam" id="PF00005">
    <property type="entry name" value="ABC_tran"/>
    <property type="match status" value="1"/>
</dbReference>
<dbReference type="EMBL" id="QSQR01000001">
    <property type="protein sequence ID" value="RGK48181.1"/>
    <property type="molecule type" value="Genomic_DNA"/>
</dbReference>
<dbReference type="GO" id="GO:0016887">
    <property type="term" value="F:ATP hydrolysis activity"/>
    <property type="evidence" value="ECO:0007669"/>
    <property type="project" value="InterPro"/>
</dbReference>
<dbReference type="InterPro" id="IPR003593">
    <property type="entry name" value="AAA+_ATPase"/>
</dbReference>
<accession>A0A8B2Z2U1</accession>
<proteinExistence type="predicted"/>
<evidence type="ECO:0000259" key="3">
    <source>
        <dbReference type="PROSITE" id="PS50893"/>
    </source>
</evidence>